<protein>
    <submittedName>
        <fullName evidence="8">DNA internalization-related competence protein ComEC/Rec2</fullName>
    </submittedName>
</protein>
<proteinExistence type="predicted"/>
<dbReference type="Gene3D" id="3.60.15.10">
    <property type="entry name" value="Ribonuclease Z/Hydroxyacylglutathione hydrolase-like"/>
    <property type="match status" value="1"/>
</dbReference>
<dbReference type="GO" id="GO:0030420">
    <property type="term" value="P:establishment of competence for transformation"/>
    <property type="evidence" value="ECO:0007669"/>
    <property type="project" value="InterPro"/>
</dbReference>
<feature type="transmembrane region" description="Helical" evidence="6">
    <location>
        <begin position="416"/>
        <end position="439"/>
    </location>
</feature>
<dbReference type="AlphaFoldDB" id="A0A930G004"/>
<reference evidence="8" key="1">
    <citation type="submission" date="2020-04" db="EMBL/GenBank/DDBJ databases">
        <title>Deep metagenomics examines the oral microbiome during advanced dental caries in children, revealing novel taxa and co-occurrences with host molecules.</title>
        <authorList>
            <person name="Baker J.L."/>
            <person name="Morton J.T."/>
            <person name="Dinis M."/>
            <person name="Alvarez R."/>
            <person name="Tran N.C."/>
            <person name="Knight R."/>
            <person name="Edlund A."/>
        </authorList>
    </citation>
    <scope>NUCLEOTIDE SEQUENCE</scope>
    <source>
        <strain evidence="8">JCVI_32_bin.24</strain>
    </source>
</reference>
<dbReference type="CDD" id="cd07731">
    <property type="entry name" value="ComA-like_MBL-fold"/>
    <property type="match status" value="1"/>
</dbReference>
<dbReference type="NCBIfam" id="TIGR00360">
    <property type="entry name" value="ComEC_N-term"/>
    <property type="match status" value="1"/>
</dbReference>
<dbReference type="Proteomes" id="UP000718593">
    <property type="component" value="Unassembled WGS sequence"/>
</dbReference>
<dbReference type="SMART" id="SM00849">
    <property type="entry name" value="Lactamase_B"/>
    <property type="match status" value="1"/>
</dbReference>
<feature type="transmembrane region" description="Helical" evidence="6">
    <location>
        <begin position="316"/>
        <end position="344"/>
    </location>
</feature>
<keyword evidence="2" id="KW-1003">Cell membrane</keyword>
<evidence type="ECO:0000256" key="1">
    <source>
        <dbReference type="ARBA" id="ARBA00004651"/>
    </source>
</evidence>
<comment type="caution">
    <text evidence="8">The sequence shown here is derived from an EMBL/GenBank/DDBJ whole genome shotgun (WGS) entry which is preliminary data.</text>
</comment>
<name>A0A930G004_9RHOO</name>
<dbReference type="InterPro" id="IPR052159">
    <property type="entry name" value="Competence_DNA_uptake"/>
</dbReference>
<feature type="transmembrane region" description="Helical" evidence="6">
    <location>
        <begin position="390"/>
        <end position="410"/>
    </location>
</feature>
<evidence type="ECO:0000256" key="2">
    <source>
        <dbReference type="ARBA" id="ARBA00022475"/>
    </source>
</evidence>
<dbReference type="Pfam" id="PF00753">
    <property type="entry name" value="Lactamase_B"/>
    <property type="match status" value="1"/>
</dbReference>
<keyword evidence="3 6" id="KW-0812">Transmembrane</keyword>
<feature type="transmembrane region" description="Helical" evidence="6">
    <location>
        <begin position="350"/>
        <end position="370"/>
    </location>
</feature>
<feature type="transmembrane region" description="Helical" evidence="6">
    <location>
        <begin position="451"/>
        <end position="468"/>
    </location>
</feature>
<dbReference type="GO" id="GO:0005886">
    <property type="term" value="C:plasma membrane"/>
    <property type="evidence" value="ECO:0007669"/>
    <property type="project" value="UniProtKB-SubCell"/>
</dbReference>
<dbReference type="Pfam" id="PF13567">
    <property type="entry name" value="DUF4131"/>
    <property type="match status" value="1"/>
</dbReference>
<feature type="transmembrane region" description="Helical" evidence="6">
    <location>
        <begin position="474"/>
        <end position="494"/>
    </location>
</feature>
<feature type="transmembrane region" description="Helical" evidence="6">
    <location>
        <begin position="47"/>
        <end position="64"/>
    </location>
</feature>
<dbReference type="InterPro" id="IPR004797">
    <property type="entry name" value="Competence_ComEC/Rec2"/>
</dbReference>
<evidence type="ECO:0000256" key="3">
    <source>
        <dbReference type="ARBA" id="ARBA00022692"/>
    </source>
</evidence>
<dbReference type="SUPFAM" id="SSF56281">
    <property type="entry name" value="Metallo-hydrolase/oxidoreductase"/>
    <property type="match status" value="1"/>
</dbReference>
<dbReference type="Pfam" id="PF03772">
    <property type="entry name" value="Competence"/>
    <property type="match status" value="1"/>
</dbReference>
<dbReference type="InterPro" id="IPR004477">
    <property type="entry name" value="ComEC_N"/>
</dbReference>
<keyword evidence="5 6" id="KW-0472">Membrane</keyword>
<evidence type="ECO:0000256" key="6">
    <source>
        <dbReference type="SAM" id="Phobius"/>
    </source>
</evidence>
<sequence length="699" mass="75487">MRLNILAFAAGILCLQMQPELFAGYGWLAGGGLLLLPRAYRRTLLTRGLAVLACLALGFTWAAWRADSRLADELAAEWEGRDITMVGVVAGLPQEFAGGTRFEFEVERVEDGAVVPERILLSWYAGRRDSARTAQLVVRPGERWRLTVRLKRPHGNANPGVFDYEAWLLERNIRATGYIRPIPPERLTDMVWRAGYSIERLRLAVRDNFAAVLPEATYPYAGVLVALAVGDQKAILGDLWTTFNRTGTTHLMSISGLHVTMVAAMFAGLVGFGWRRVPALAVRWPAQKAALLAGCGAALVYALLAGFAVPAQRTLYMLLVAGAALLSGRLVAPSRILALALLVVLLLDPWAVLAAGFWLSFGAVGALLYVSSARLDEAAGWREKLRSWGIVQWAATLASLPVLLLVFQQFSLVSPLANAIAIPVVSFIVTPLALLGALLPWWPILSLAHGVLDCLMMFLIWCAAWPVWTAPAPPLWAALAAGIGVAVCLMPRGVPGRWLGALLIVPAIFWPVDKPPAGTAWVTVLDVGQGLATVVRTREHTLIYDPGPLYSAESDAGQRVVLPYLRALGLSHIDLLMVTHRDTDHSGGTASVLAALRVDKVSSSLAEAVGERCAAGQRWTWDGVDFEVLHPAAEAYVGESRPNHLACVLRVTAGGRRLLLTSDIEAPDEVALLARYPDDLAAEVMLVPHHGPTTTITAI</sequence>
<evidence type="ECO:0000256" key="5">
    <source>
        <dbReference type="ARBA" id="ARBA00023136"/>
    </source>
</evidence>
<feature type="transmembrane region" description="Helical" evidence="6">
    <location>
        <begin position="254"/>
        <end position="274"/>
    </location>
</feature>
<comment type="subcellular location">
    <subcellularLocation>
        <location evidence="1">Cell membrane</location>
        <topology evidence="1">Multi-pass membrane protein</topology>
    </subcellularLocation>
</comment>
<evidence type="ECO:0000259" key="7">
    <source>
        <dbReference type="SMART" id="SM00849"/>
    </source>
</evidence>
<organism evidence="8 9">
    <name type="scientific">Dechloromonas agitata</name>
    <dbReference type="NCBI Taxonomy" id="73030"/>
    <lineage>
        <taxon>Bacteria</taxon>
        <taxon>Pseudomonadati</taxon>
        <taxon>Pseudomonadota</taxon>
        <taxon>Betaproteobacteria</taxon>
        <taxon>Rhodocyclales</taxon>
        <taxon>Azonexaceae</taxon>
        <taxon>Dechloromonas</taxon>
    </lineage>
</organism>
<feature type="transmembrane region" description="Helical" evidence="6">
    <location>
        <begin position="289"/>
        <end position="309"/>
    </location>
</feature>
<dbReference type="InterPro" id="IPR035681">
    <property type="entry name" value="ComA-like_MBL"/>
</dbReference>
<evidence type="ECO:0000313" key="9">
    <source>
        <dbReference type="Proteomes" id="UP000718593"/>
    </source>
</evidence>
<dbReference type="NCBIfam" id="TIGR00361">
    <property type="entry name" value="ComEC_Rec2"/>
    <property type="match status" value="1"/>
</dbReference>
<dbReference type="EMBL" id="JABZMI010000199">
    <property type="protein sequence ID" value="MBF1165405.1"/>
    <property type="molecule type" value="Genomic_DNA"/>
</dbReference>
<gene>
    <name evidence="8" type="ORF">HXL68_10210</name>
</gene>
<dbReference type="InterPro" id="IPR036866">
    <property type="entry name" value="RibonucZ/Hydroxyglut_hydro"/>
</dbReference>
<keyword evidence="4 6" id="KW-1133">Transmembrane helix</keyword>
<evidence type="ECO:0000313" key="8">
    <source>
        <dbReference type="EMBL" id="MBF1165405.1"/>
    </source>
</evidence>
<evidence type="ECO:0000256" key="4">
    <source>
        <dbReference type="ARBA" id="ARBA00022989"/>
    </source>
</evidence>
<feature type="domain" description="Metallo-beta-lactamase" evidence="7">
    <location>
        <begin position="529"/>
        <end position="690"/>
    </location>
</feature>
<dbReference type="InterPro" id="IPR001279">
    <property type="entry name" value="Metallo-B-lactamas"/>
</dbReference>
<dbReference type="PANTHER" id="PTHR30619">
    <property type="entry name" value="DNA INTERNALIZATION/COMPETENCE PROTEIN COMEC/REC2"/>
    <property type="match status" value="1"/>
</dbReference>
<dbReference type="PANTHER" id="PTHR30619:SF1">
    <property type="entry name" value="RECOMBINATION PROTEIN 2"/>
    <property type="match status" value="1"/>
</dbReference>
<accession>A0A930G004</accession>
<dbReference type="InterPro" id="IPR025405">
    <property type="entry name" value="DUF4131"/>
</dbReference>